<organism evidence="2 3">
    <name type="scientific">Acanthoscelides obtectus</name>
    <name type="common">Bean weevil</name>
    <name type="synonym">Bruchus obtectus</name>
    <dbReference type="NCBI Taxonomy" id="200917"/>
    <lineage>
        <taxon>Eukaryota</taxon>
        <taxon>Metazoa</taxon>
        <taxon>Ecdysozoa</taxon>
        <taxon>Arthropoda</taxon>
        <taxon>Hexapoda</taxon>
        <taxon>Insecta</taxon>
        <taxon>Pterygota</taxon>
        <taxon>Neoptera</taxon>
        <taxon>Endopterygota</taxon>
        <taxon>Coleoptera</taxon>
        <taxon>Polyphaga</taxon>
        <taxon>Cucujiformia</taxon>
        <taxon>Chrysomeloidea</taxon>
        <taxon>Chrysomelidae</taxon>
        <taxon>Bruchinae</taxon>
        <taxon>Bruchini</taxon>
        <taxon>Acanthoscelides</taxon>
    </lineage>
</organism>
<proteinExistence type="predicted"/>
<dbReference type="InterPro" id="IPR019734">
    <property type="entry name" value="TPR_rpt"/>
</dbReference>
<dbReference type="Proteomes" id="UP001152888">
    <property type="component" value="Unassembled WGS sequence"/>
</dbReference>
<reference evidence="2" key="1">
    <citation type="submission" date="2022-03" db="EMBL/GenBank/DDBJ databases">
        <authorList>
            <person name="Sayadi A."/>
        </authorList>
    </citation>
    <scope>NUCLEOTIDE SEQUENCE</scope>
</reference>
<keyword evidence="3" id="KW-1185">Reference proteome</keyword>
<dbReference type="SMART" id="SM00028">
    <property type="entry name" value="TPR"/>
    <property type="match status" value="3"/>
</dbReference>
<dbReference type="PANTHER" id="PTHR46540">
    <property type="entry name" value="TETRATRICOPEPTIDE REPEAT PROTEIN 12"/>
    <property type="match status" value="1"/>
</dbReference>
<dbReference type="AlphaFoldDB" id="A0A9P0KPD7"/>
<comment type="caution">
    <text evidence="2">The sequence shown here is derived from an EMBL/GenBank/DDBJ whole genome shotgun (WGS) entry which is preliminary data.</text>
</comment>
<keyword evidence="1" id="KW-0802">TPR repeat</keyword>
<dbReference type="PROSITE" id="PS50005">
    <property type="entry name" value="TPR"/>
    <property type="match status" value="1"/>
</dbReference>
<evidence type="ECO:0000256" key="1">
    <source>
        <dbReference type="PROSITE-ProRule" id="PRU00339"/>
    </source>
</evidence>
<dbReference type="InterPro" id="IPR043195">
    <property type="entry name" value="TTC12"/>
</dbReference>
<dbReference type="EMBL" id="CAKOFQ010006880">
    <property type="protein sequence ID" value="CAH1979487.1"/>
    <property type="molecule type" value="Genomic_DNA"/>
</dbReference>
<name>A0A9P0KPD7_ACAOB</name>
<dbReference type="GO" id="GO:0005813">
    <property type="term" value="C:centrosome"/>
    <property type="evidence" value="ECO:0007669"/>
    <property type="project" value="TreeGrafter"/>
</dbReference>
<accession>A0A9P0KPD7</accession>
<protein>
    <recommendedName>
        <fullName evidence="4">Tetratricopeptide repeat protein 12</fullName>
    </recommendedName>
</protein>
<evidence type="ECO:0000313" key="3">
    <source>
        <dbReference type="Proteomes" id="UP001152888"/>
    </source>
</evidence>
<dbReference type="GO" id="GO:0070286">
    <property type="term" value="P:axonemal dynein complex assembly"/>
    <property type="evidence" value="ECO:0007669"/>
    <property type="project" value="TreeGrafter"/>
</dbReference>
<dbReference type="GO" id="GO:0007288">
    <property type="term" value="P:sperm axoneme assembly"/>
    <property type="evidence" value="ECO:0007669"/>
    <property type="project" value="TreeGrafter"/>
</dbReference>
<dbReference type="OrthoDB" id="2017782at2759"/>
<gene>
    <name evidence="2" type="ORF">ACAOBT_LOCUS13459</name>
</gene>
<sequence length="251" mass="29646">MFENKSNMDGLKSGLKGEKELKLEEEFNNFMYKVNEVSNIMKKLTSDDEREQEIGDLEAKKYLGEDNEKVLENINEEEIVLSVKSNKTVLNKNICRKESKDKTTMSQEAFMNEVSKDAERRYQDKMIRKEKMETFKKRATLAFRRGEYEKALTLYNKAIEQIKDCCFLYNNRALTCIHLKLYSKAKDDLTEWALRLNEDCLKSWLLLAKVHYLENNMEEFHKAIAEATERNPEDSNFIKDYVIQLQQTEKA</sequence>
<dbReference type="InterPro" id="IPR011990">
    <property type="entry name" value="TPR-like_helical_dom_sf"/>
</dbReference>
<evidence type="ECO:0000313" key="2">
    <source>
        <dbReference type="EMBL" id="CAH1979487.1"/>
    </source>
</evidence>
<dbReference type="Gene3D" id="1.25.40.10">
    <property type="entry name" value="Tetratricopeptide repeat domain"/>
    <property type="match status" value="1"/>
</dbReference>
<evidence type="ECO:0008006" key="4">
    <source>
        <dbReference type="Google" id="ProtNLM"/>
    </source>
</evidence>
<feature type="repeat" description="TPR" evidence="1">
    <location>
        <begin position="132"/>
        <end position="165"/>
    </location>
</feature>
<dbReference type="SUPFAM" id="SSF48452">
    <property type="entry name" value="TPR-like"/>
    <property type="match status" value="1"/>
</dbReference>
<dbReference type="PANTHER" id="PTHR46540:SF1">
    <property type="entry name" value="TETRATRICOPEPTIDE REPEAT PROTEIN 12"/>
    <property type="match status" value="1"/>
</dbReference>
<dbReference type="GO" id="GO:0005737">
    <property type="term" value="C:cytoplasm"/>
    <property type="evidence" value="ECO:0007669"/>
    <property type="project" value="TreeGrafter"/>
</dbReference>